<keyword evidence="7" id="KW-1185">Reference proteome</keyword>
<protein>
    <submittedName>
        <fullName evidence="6">Metal-dependent transcriptional regulator</fullName>
    </submittedName>
</protein>
<dbReference type="SUPFAM" id="SSF47979">
    <property type="entry name" value="Iron-dependent repressor protein, dimerization domain"/>
    <property type="match status" value="1"/>
</dbReference>
<dbReference type="InterPro" id="IPR050536">
    <property type="entry name" value="DtxR_MntR_Metal-Reg"/>
</dbReference>
<dbReference type="Gene3D" id="1.10.10.10">
    <property type="entry name" value="Winged helix-like DNA-binding domain superfamily/Winged helix DNA-binding domain"/>
    <property type="match status" value="1"/>
</dbReference>
<dbReference type="Pfam" id="PF02742">
    <property type="entry name" value="Fe_dep_repr_C"/>
    <property type="match status" value="1"/>
</dbReference>
<sequence length="126" mass="14397">MKIQESAENYLETIYMLSRQKPEVRSIDIVNELHYSKPSISVAMKNLRENGYIEMDKDGFITLTDAGREIATTMYERHTMLSDWLVHLGVNKETAIDDACRIEHVISAESFEAIKTHAIHGLKKGD</sequence>
<proteinExistence type="inferred from homology"/>
<name>A0ABY5VGA6_9FIRM</name>
<feature type="domain" description="HTH dtxR-type" evidence="5">
    <location>
        <begin position="1"/>
        <end position="64"/>
    </location>
</feature>
<dbReference type="InterPro" id="IPR036421">
    <property type="entry name" value="Fe_dep_repressor_sf"/>
</dbReference>
<reference evidence="6" key="1">
    <citation type="journal article" date="2022" name="Cell">
        <title>Design, construction, and in vivo augmentation of a complex gut microbiome.</title>
        <authorList>
            <person name="Cheng A.G."/>
            <person name="Ho P.Y."/>
            <person name="Aranda-Diaz A."/>
            <person name="Jain S."/>
            <person name="Yu F.B."/>
            <person name="Meng X."/>
            <person name="Wang M."/>
            <person name="Iakiviak M."/>
            <person name="Nagashima K."/>
            <person name="Zhao A."/>
            <person name="Murugkar P."/>
            <person name="Patil A."/>
            <person name="Atabakhsh K."/>
            <person name="Weakley A."/>
            <person name="Yan J."/>
            <person name="Brumbaugh A.R."/>
            <person name="Higginbottom S."/>
            <person name="Dimas A."/>
            <person name="Shiver A.L."/>
            <person name="Deutschbauer A."/>
            <person name="Neff N."/>
            <person name="Sonnenburg J.L."/>
            <person name="Huang K.C."/>
            <person name="Fischbach M.A."/>
        </authorList>
    </citation>
    <scope>NUCLEOTIDE SEQUENCE</scope>
    <source>
        <strain evidence="6">DSM 19829</strain>
    </source>
</reference>
<evidence type="ECO:0000313" key="7">
    <source>
        <dbReference type="Proteomes" id="UP001060164"/>
    </source>
</evidence>
<dbReference type="PANTHER" id="PTHR33238">
    <property type="entry name" value="IRON (METAL) DEPENDENT REPRESSOR, DTXR FAMILY"/>
    <property type="match status" value="1"/>
</dbReference>
<dbReference type="InterPro" id="IPR036388">
    <property type="entry name" value="WH-like_DNA-bd_sf"/>
</dbReference>
<dbReference type="Pfam" id="PF01325">
    <property type="entry name" value="Fe_dep_repress"/>
    <property type="match status" value="1"/>
</dbReference>
<gene>
    <name evidence="6" type="ORF">NQ502_16350</name>
</gene>
<evidence type="ECO:0000256" key="4">
    <source>
        <dbReference type="ARBA" id="ARBA00023163"/>
    </source>
</evidence>
<dbReference type="SMART" id="SM00529">
    <property type="entry name" value="HTH_DTXR"/>
    <property type="match status" value="1"/>
</dbReference>
<comment type="similarity">
    <text evidence="1">Belongs to the DtxR/MntR family.</text>
</comment>
<dbReference type="Gene3D" id="1.10.60.10">
    <property type="entry name" value="Iron dependent repressor, metal binding and dimerisation domain"/>
    <property type="match status" value="1"/>
</dbReference>
<dbReference type="PANTHER" id="PTHR33238:SF7">
    <property type="entry name" value="IRON-DEPENDENT TRANSCRIPTIONAL REGULATOR"/>
    <property type="match status" value="1"/>
</dbReference>
<keyword evidence="3" id="KW-0238">DNA-binding</keyword>
<dbReference type="PROSITE" id="PS50944">
    <property type="entry name" value="HTH_DTXR"/>
    <property type="match status" value="1"/>
</dbReference>
<evidence type="ECO:0000256" key="1">
    <source>
        <dbReference type="ARBA" id="ARBA00007871"/>
    </source>
</evidence>
<keyword evidence="4" id="KW-0804">Transcription</keyword>
<evidence type="ECO:0000256" key="3">
    <source>
        <dbReference type="ARBA" id="ARBA00023125"/>
    </source>
</evidence>
<evidence type="ECO:0000256" key="2">
    <source>
        <dbReference type="ARBA" id="ARBA00023015"/>
    </source>
</evidence>
<organism evidence="6 7">
    <name type="scientific">Ruminococcus gauvreauii</name>
    <dbReference type="NCBI Taxonomy" id="438033"/>
    <lineage>
        <taxon>Bacteria</taxon>
        <taxon>Bacillati</taxon>
        <taxon>Bacillota</taxon>
        <taxon>Clostridia</taxon>
        <taxon>Eubacteriales</taxon>
        <taxon>Oscillospiraceae</taxon>
        <taxon>Ruminococcus</taxon>
    </lineage>
</organism>
<dbReference type="InterPro" id="IPR001367">
    <property type="entry name" value="Fe_dep_repressor"/>
</dbReference>
<dbReference type="Proteomes" id="UP001060164">
    <property type="component" value="Chromosome"/>
</dbReference>
<dbReference type="EMBL" id="CP102290">
    <property type="protein sequence ID" value="UWP58925.1"/>
    <property type="molecule type" value="Genomic_DNA"/>
</dbReference>
<dbReference type="RefSeq" id="WP_028527325.1">
    <property type="nucleotide sequence ID" value="NZ_CABLBR010000001.1"/>
</dbReference>
<keyword evidence="2" id="KW-0805">Transcription regulation</keyword>
<dbReference type="SUPFAM" id="SSF46785">
    <property type="entry name" value="Winged helix' DNA-binding domain"/>
    <property type="match status" value="1"/>
</dbReference>
<dbReference type="InterPro" id="IPR022687">
    <property type="entry name" value="HTH_DTXR"/>
</dbReference>
<evidence type="ECO:0000259" key="5">
    <source>
        <dbReference type="PROSITE" id="PS50944"/>
    </source>
</evidence>
<dbReference type="InterPro" id="IPR036390">
    <property type="entry name" value="WH_DNA-bd_sf"/>
</dbReference>
<dbReference type="InterPro" id="IPR022689">
    <property type="entry name" value="Iron_dep_repressor"/>
</dbReference>
<evidence type="ECO:0000313" key="6">
    <source>
        <dbReference type="EMBL" id="UWP58925.1"/>
    </source>
</evidence>
<accession>A0ABY5VGA6</accession>